<feature type="transmembrane region" description="Helical" evidence="6">
    <location>
        <begin position="757"/>
        <end position="782"/>
    </location>
</feature>
<keyword evidence="4 6" id="KW-1133">Transmembrane helix</keyword>
<evidence type="ECO:0000256" key="5">
    <source>
        <dbReference type="ARBA" id="ARBA00023136"/>
    </source>
</evidence>
<evidence type="ECO:0000256" key="6">
    <source>
        <dbReference type="SAM" id="Phobius"/>
    </source>
</evidence>
<accession>A0ABV9I1L0</accession>
<name>A0ABV9I1L0_9FLAO</name>
<feature type="domain" description="ABC3 transporter permease C-terminal" evidence="7">
    <location>
        <begin position="707"/>
        <end position="821"/>
    </location>
</feature>
<evidence type="ECO:0000259" key="7">
    <source>
        <dbReference type="Pfam" id="PF02687"/>
    </source>
</evidence>
<keyword evidence="2" id="KW-1003">Cell membrane</keyword>
<evidence type="ECO:0000313" key="9">
    <source>
        <dbReference type="EMBL" id="MFC4636039.1"/>
    </source>
</evidence>
<feature type="transmembrane region" description="Helical" evidence="6">
    <location>
        <begin position="292"/>
        <end position="317"/>
    </location>
</feature>
<evidence type="ECO:0000313" key="10">
    <source>
        <dbReference type="Proteomes" id="UP001596043"/>
    </source>
</evidence>
<organism evidence="9 10">
    <name type="scientific">Dokdonia ponticola</name>
    <dbReference type="NCBI Taxonomy" id="2041041"/>
    <lineage>
        <taxon>Bacteria</taxon>
        <taxon>Pseudomonadati</taxon>
        <taxon>Bacteroidota</taxon>
        <taxon>Flavobacteriia</taxon>
        <taxon>Flavobacteriales</taxon>
        <taxon>Flavobacteriaceae</taxon>
        <taxon>Dokdonia</taxon>
    </lineage>
</organism>
<dbReference type="InterPro" id="IPR038766">
    <property type="entry name" value="Membrane_comp_ABC_pdt"/>
</dbReference>
<gene>
    <name evidence="9" type="ORF">ACFO3O_19170</name>
</gene>
<feature type="transmembrane region" description="Helical" evidence="6">
    <location>
        <begin position="704"/>
        <end position="725"/>
    </location>
</feature>
<dbReference type="Pfam" id="PF02687">
    <property type="entry name" value="FtsX"/>
    <property type="match status" value="2"/>
</dbReference>
<comment type="subcellular location">
    <subcellularLocation>
        <location evidence="1">Cell membrane</location>
        <topology evidence="1">Multi-pass membrane protein</topology>
    </subcellularLocation>
</comment>
<feature type="transmembrane region" description="Helical" evidence="6">
    <location>
        <begin position="387"/>
        <end position="405"/>
    </location>
</feature>
<feature type="transmembrane region" description="Helical" evidence="6">
    <location>
        <begin position="342"/>
        <end position="367"/>
    </location>
</feature>
<dbReference type="RefSeq" id="WP_379981944.1">
    <property type="nucleotide sequence ID" value="NZ_JBHSFV010000014.1"/>
</dbReference>
<feature type="transmembrane region" description="Helical" evidence="6">
    <location>
        <begin position="462"/>
        <end position="481"/>
    </location>
</feature>
<dbReference type="InterPro" id="IPR025857">
    <property type="entry name" value="MacB_PCD"/>
</dbReference>
<feature type="transmembrane region" description="Helical" evidence="6">
    <location>
        <begin position="788"/>
        <end position="811"/>
    </location>
</feature>
<dbReference type="PANTHER" id="PTHR30287:SF1">
    <property type="entry name" value="INNER MEMBRANE PROTEIN"/>
    <property type="match status" value="1"/>
</dbReference>
<sequence>MAYRDAKASKVRLLLFIASIILGIAAVVAIQLLSDNLKVNIQRQSKSLMGADYIIDARQEPTPRAQAIIDSLQPDAKEVNFVSMVAFPKNGGTKLVKVRGIEGDFPFYGTLETEPVTAATTYQNEKGALVDATLMLQYNLQPGDAIKVGKITLPIVGTLKSIPGSTAISTSVAPTVVLPYQQIESTELLQFGSRKEYQFFYKAADTLNLDAFEDKIEPMLDLEKADLDTHTSTSRRLGRRFDNLSKFLNLAAFIALLLGCVGIASSVQIYIREKLQAIAVLKCMGASRWQSFLIFLIQISGIGILGGFIGSGIGVALQELFPLILKDFLPFDLVISVTAKPLVIGVLLGFFMSILFALLPLLTTWYVSPLKVLRIDEDVEPSRGTRVWVFTIILLFLFIFSYWLLDDALYALSFVGATVITFAILALVAKGFMSLVRRYFPKQWSYTSRQGLLNLYRPNNQTIVLVLAIGLGTFLISTLYFTKDILLAKTDVDQTTQNANLIILDVQSDQREAVADFITQSQLPVITNTPLVTMRMHSIKGELVNDIRQDTTRQVRRWILNHEFRTTYRDSLTPSEEIIEGEWTPTATPTKIIPISISENLVGDARVTVGDTIVFNVQGVLMETKVGSIRKVDWGQLQVNFNIVFPKGVLEAAPQFNVLTTAAPDEQSSADLQRNLVAQFPNLSIIDLRQVFTLVENILDKVSWIINFMAFFSMMTGFIVLIGSVRTSKHQRIKESVLLRTLGAKNTQILKIAALEYLFLGVMGSIVGILLALLGSLGLALFLFQEPFVPSAIPFVVFIPSITLLVMIIGLSNIRTVLQSSPLEVLRREG</sequence>
<comment type="caution">
    <text evidence="9">The sequence shown here is derived from an EMBL/GenBank/DDBJ whole genome shotgun (WGS) entry which is preliminary data.</text>
</comment>
<dbReference type="Pfam" id="PF12704">
    <property type="entry name" value="MacB_PCD"/>
    <property type="match status" value="1"/>
</dbReference>
<dbReference type="Proteomes" id="UP001596043">
    <property type="component" value="Unassembled WGS sequence"/>
</dbReference>
<reference evidence="10" key="1">
    <citation type="journal article" date="2019" name="Int. J. Syst. Evol. Microbiol.">
        <title>The Global Catalogue of Microorganisms (GCM) 10K type strain sequencing project: providing services to taxonomists for standard genome sequencing and annotation.</title>
        <authorList>
            <consortium name="The Broad Institute Genomics Platform"/>
            <consortium name="The Broad Institute Genome Sequencing Center for Infectious Disease"/>
            <person name="Wu L."/>
            <person name="Ma J."/>
        </authorList>
    </citation>
    <scope>NUCLEOTIDE SEQUENCE [LARGE SCALE GENOMIC DNA]</scope>
    <source>
        <strain evidence="10">YJ-61-S</strain>
    </source>
</reference>
<keyword evidence="5 6" id="KW-0472">Membrane</keyword>
<evidence type="ECO:0000256" key="4">
    <source>
        <dbReference type="ARBA" id="ARBA00022989"/>
    </source>
</evidence>
<dbReference type="InterPro" id="IPR003838">
    <property type="entry name" value="ABC3_permease_C"/>
</dbReference>
<dbReference type="EMBL" id="JBHSFV010000014">
    <property type="protein sequence ID" value="MFC4636039.1"/>
    <property type="molecule type" value="Genomic_DNA"/>
</dbReference>
<feature type="transmembrane region" description="Helical" evidence="6">
    <location>
        <begin position="247"/>
        <end position="271"/>
    </location>
</feature>
<evidence type="ECO:0000256" key="1">
    <source>
        <dbReference type="ARBA" id="ARBA00004651"/>
    </source>
</evidence>
<feature type="domain" description="ABC3 transporter permease C-terminal" evidence="7">
    <location>
        <begin position="250"/>
        <end position="362"/>
    </location>
</feature>
<keyword evidence="10" id="KW-1185">Reference proteome</keyword>
<keyword evidence="3 6" id="KW-0812">Transmembrane</keyword>
<evidence type="ECO:0000256" key="2">
    <source>
        <dbReference type="ARBA" id="ARBA00022475"/>
    </source>
</evidence>
<proteinExistence type="predicted"/>
<feature type="domain" description="MacB-like periplasmic core" evidence="8">
    <location>
        <begin position="14"/>
        <end position="217"/>
    </location>
</feature>
<evidence type="ECO:0000259" key="8">
    <source>
        <dbReference type="Pfam" id="PF12704"/>
    </source>
</evidence>
<protein>
    <submittedName>
        <fullName evidence="9">ABC transporter permease</fullName>
    </submittedName>
</protein>
<dbReference type="PANTHER" id="PTHR30287">
    <property type="entry name" value="MEMBRANE COMPONENT OF PREDICTED ABC SUPERFAMILY METABOLITE UPTAKE TRANSPORTER"/>
    <property type="match status" value="1"/>
</dbReference>
<evidence type="ECO:0000256" key="3">
    <source>
        <dbReference type="ARBA" id="ARBA00022692"/>
    </source>
</evidence>
<feature type="transmembrane region" description="Helical" evidence="6">
    <location>
        <begin position="411"/>
        <end position="433"/>
    </location>
</feature>